<protein>
    <submittedName>
        <fullName evidence="3">GIY-YIG nuclease family protein</fullName>
    </submittedName>
</protein>
<name>A0A5D0I803_9FLAO</name>
<dbReference type="SUPFAM" id="SSF82771">
    <property type="entry name" value="GIY-YIG endonuclease"/>
    <property type="match status" value="1"/>
</dbReference>
<evidence type="ECO:0000256" key="1">
    <source>
        <dbReference type="ARBA" id="ARBA00007435"/>
    </source>
</evidence>
<dbReference type="Gene3D" id="3.40.1440.10">
    <property type="entry name" value="GIY-YIG endonuclease"/>
    <property type="match status" value="1"/>
</dbReference>
<dbReference type="PANTHER" id="PTHR34477:SF5">
    <property type="entry name" value="BSL5627 PROTEIN"/>
    <property type="match status" value="1"/>
</dbReference>
<comment type="similarity">
    <text evidence="1">Belongs to the UPF0213 family.</text>
</comment>
<evidence type="ECO:0000313" key="4">
    <source>
        <dbReference type="Proteomes" id="UP000323930"/>
    </source>
</evidence>
<dbReference type="InterPro" id="IPR000305">
    <property type="entry name" value="GIY-YIG_endonuc"/>
</dbReference>
<reference evidence="3 4" key="1">
    <citation type="submission" date="2019-08" db="EMBL/GenBank/DDBJ databases">
        <title>Seonamhaeicola sediminis sp. nov., isolated from marine sediment.</title>
        <authorList>
            <person name="Cao W.R."/>
        </authorList>
    </citation>
    <scope>NUCLEOTIDE SEQUENCE [LARGE SCALE GENOMIC DNA]</scope>
    <source>
        <strain evidence="3 4">B011</strain>
    </source>
</reference>
<accession>A0A5D0I803</accession>
<dbReference type="PANTHER" id="PTHR34477">
    <property type="entry name" value="UPF0213 PROTEIN YHBQ"/>
    <property type="match status" value="1"/>
</dbReference>
<gene>
    <name evidence="3" type="ORF">FUA24_09335</name>
</gene>
<dbReference type="PROSITE" id="PS50164">
    <property type="entry name" value="GIY_YIG"/>
    <property type="match status" value="1"/>
</dbReference>
<comment type="caution">
    <text evidence="3">The sequence shown here is derived from an EMBL/GenBank/DDBJ whole genome shotgun (WGS) entry which is preliminary data.</text>
</comment>
<dbReference type="SMART" id="SM00465">
    <property type="entry name" value="GIYc"/>
    <property type="match status" value="1"/>
</dbReference>
<dbReference type="Pfam" id="PF01541">
    <property type="entry name" value="GIY-YIG"/>
    <property type="match status" value="1"/>
</dbReference>
<sequence>MSKRVYHNYWVYIITNKPQGVLYIGVTGGIDDRMERHVEGTGSVFSAKYKLKKLVYFEEFQFIEDAIKREKQLKNWRRDWKINLIESLNPNWENLWKPCHPETSSG</sequence>
<proteinExistence type="inferred from homology"/>
<dbReference type="AlphaFoldDB" id="A0A5D0I803"/>
<evidence type="ECO:0000313" key="3">
    <source>
        <dbReference type="EMBL" id="TYA78547.1"/>
    </source>
</evidence>
<organism evidence="3 4">
    <name type="scientific">Seonamhaeicola marinus</name>
    <dbReference type="NCBI Taxonomy" id="1912246"/>
    <lineage>
        <taxon>Bacteria</taxon>
        <taxon>Pseudomonadati</taxon>
        <taxon>Bacteroidota</taxon>
        <taxon>Flavobacteriia</taxon>
        <taxon>Flavobacteriales</taxon>
        <taxon>Flavobacteriaceae</taxon>
    </lineage>
</organism>
<dbReference type="OrthoDB" id="9807770at2"/>
<dbReference type="Proteomes" id="UP000323930">
    <property type="component" value="Unassembled WGS sequence"/>
</dbReference>
<feature type="domain" description="GIY-YIG" evidence="2">
    <location>
        <begin position="7"/>
        <end position="84"/>
    </location>
</feature>
<dbReference type="CDD" id="cd10448">
    <property type="entry name" value="GIY-YIG_unchar_3"/>
    <property type="match status" value="1"/>
</dbReference>
<dbReference type="InterPro" id="IPR035901">
    <property type="entry name" value="GIY-YIG_endonuc_sf"/>
</dbReference>
<dbReference type="RefSeq" id="WP_148541652.1">
    <property type="nucleotide sequence ID" value="NZ_VSDQ01000577.1"/>
</dbReference>
<keyword evidence="4" id="KW-1185">Reference proteome</keyword>
<dbReference type="EMBL" id="VSDQ01000577">
    <property type="protein sequence ID" value="TYA78547.1"/>
    <property type="molecule type" value="Genomic_DNA"/>
</dbReference>
<dbReference type="InterPro" id="IPR050190">
    <property type="entry name" value="UPF0213_domain"/>
</dbReference>
<evidence type="ECO:0000259" key="2">
    <source>
        <dbReference type="PROSITE" id="PS50164"/>
    </source>
</evidence>